<keyword evidence="1" id="KW-0378">Hydrolase</keyword>
<dbReference type="GO" id="GO:0016787">
    <property type="term" value="F:hydrolase activity"/>
    <property type="evidence" value="ECO:0007669"/>
    <property type="project" value="UniProtKB-KW"/>
</dbReference>
<sequence length="188" mass="21246">MTRNWRDLSYLHNGTPKQKAAGQAIAQSAVMQRLQAFDPVLAGTIPLDIDIADSDLDIICECHDLEQFADVVRASYAAYEGYEEARLLVQGVPTCLIAFFACGFWFELFAQPRPVEQQNAYRHMVVEHRLLLLGGADALRAIRQLKQDGLKTEPAFASYFNIPGDDPYQALLDVEKWTEEQLRTLVTR</sequence>
<dbReference type="InterPro" id="IPR025365">
    <property type="entry name" value="DUF4269"/>
</dbReference>
<proteinExistence type="predicted"/>
<evidence type="ECO:0000313" key="4">
    <source>
        <dbReference type="Proteomes" id="UP000317180"/>
    </source>
</evidence>
<keyword evidence="4" id="KW-1185">Reference proteome</keyword>
<dbReference type="EMBL" id="RHHN01000017">
    <property type="protein sequence ID" value="RNB58776.1"/>
    <property type="molecule type" value="Genomic_DNA"/>
</dbReference>
<reference evidence="2 3" key="1">
    <citation type="submission" date="2018-10" db="EMBL/GenBank/DDBJ databases">
        <title>Phylogenomics of Brevibacillus.</title>
        <authorList>
            <person name="Dunlap C."/>
        </authorList>
    </citation>
    <scope>NUCLEOTIDE SEQUENCE [LARGE SCALE GENOMIC DNA]</scope>
    <source>
        <strain evidence="2 3">NRRL NRS 1219</strain>
    </source>
</reference>
<dbReference type="Proteomes" id="UP000317180">
    <property type="component" value="Unassembled WGS sequence"/>
</dbReference>
<evidence type="ECO:0000313" key="2">
    <source>
        <dbReference type="EMBL" id="RNB58776.1"/>
    </source>
</evidence>
<evidence type="ECO:0000313" key="1">
    <source>
        <dbReference type="EMBL" id="GED27300.1"/>
    </source>
</evidence>
<dbReference type="RefSeq" id="WP_026557290.1">
    <property type="nucleotide sequence ID" value="NZ_BJOD01000038.1"/>
</dbReference>
<gene>
    <name evidence="1" type="ORF">BAG01nite_34020</name>
    <name evidence="2" type="ORF">EB820_05190</name>
</gene>
<evidence type="ECO:0000313" key="3">
    <source>
        <dbReference type="Proteomes" id="UP000276178"/>
    </source>
</evidence>
<accession>A0A3M8B5Q9</accession>
<name>A0A3M8B5Q9_9BACL</name>
<protein>
    <submittedName>
        <fullName evidence="1">Alpha/beta hydrolase</fullName>
    </submittedName>
    <submittedName>
        <fullName evidence="2">DUF4269 domain-containing protein</fullName>
    </submittedName>
</protein>
<dbReference type="Proteomes" id="UP000276178">
    <property type="component" value="Unassembled WGS sequence"/>
</dbReference>
<dbReference type="OrthoDB" id="6402248at2"/>
<dbReference type="GeneID" id="82811371"/>
<reference evidence="1 4" key="2">
    <citation type="submission" date="2019-06" db="EMBL/GenBank/DDBJ databases">
        <title>Whole genome shotgun sequence of Brevibacillus agri NBRC 15538.</title>
        <authorList>
            <person name="Hosoyama A."/>
            <person name="Uohara A."/>
            <person name="Ohji S."/>
            <person name="Ichikawa N."/>
        </authorList>
    </citation>
    <scope>NUCLEOTIDE SEQUENCE [LARGE SCALE GENOMIC DNA]</scope>
    <source>
        <strain evidence="1 4">NBRC 15538</strain>
    </source>
</reference>
<dbReference type="AlphaFoldDB" id="A0A3M8B5Q9"/>
<comment type="caution">
    <text evidence="2">The sequence shown here is derived from an EMBL/GenBank/DDBJ whole genome shotgun (WGS) entry which is preliminary data.</text>
</comment>
<dbReference type="Pfam" id="PF14091">
    <property type="entry name" value="DUF4269"/>
    <property type="match status" value="1"/>
</dbReference>
<organism evidence="2 3">
    <name type="scientific">Brevibacillus agri</name>
    <dbReference type="NCBI Taxonomy" id="51101"/>
    <lineage>
        <taxon>Bacteria</taxon>
        <taxon>Bacillati</taxon>
        <taxon>Bacillota</taxon>
        <taxon>Bacilli</taxon>
        <taxon>Bacillales</taxon>
        <taxon>Paenibacillaceae</taxon>
        <taxon>Brevibacillus</taxon>
    </lineage>
</organism>
<dbReference type="EMBL" id="BJOD01000038">
    <property type="protein sequence ID" value="GED27300.1"/>
    <property type="molecule type" value="Genomic_DNA"/>
</dbReference>